<dbReference type="InterPro" id="IPR009061">
    <property type="entry name" value="DNA-bd_dom_put_sf"/>
</dbReference>
<dbReference type="AlphaFoldDB" id="I2Q576"/>
<evidence type="ECO:0000313" key="1">
    <source>
        <dbReference type="EMBL" id="EIG54932.1"/>
    </source>
</evidence>
<dbReference type="PANTHER" id="PTHR36154">
    <property type="entry name" value="DNA-BINDING TRANSCRIPTIONAL ACTIVATOR ALPA"/>
    <property type="match status" value="1"/>
</dbReference>
<reference evidence="1" key="1">
    <citation type="submission" date="2011-11" db="EMBL/GenBank/DDBJ databases">
        <title>Improved High-Quality Draft sequence of Desulfovibrio sp. U5L.</title>
        <authorList>
            <consortium name="US DOE Joint Genome Institute"/>
            <person name="Lucas S."/>
            <person name="Han J."/>
            <person name="Lapidus A."/>
            <person name="Cheng J.-F."/>
            <person name="Goodwin L."/>
            <person name="Pitluck S."/>
            <person name="Peters L."/>
            <person name="Ovchinnikova G."/>
            <person name="Held B."/>
            <person name="Detter J.C."/>
            <person name="Han C."/>
            <person name="Tapia R."/>
            <person name="Land M."/>
            <person name="Hauser L."/>
            <person name="Kyrpides N."/>
            <person name="Ivanova N."/>
            <person name="Pagani I."/>
            <person name="Gabster J."/>
            <person name="Walker C."/>
            <person name="Stolyar S."/>
            <person name="Stahl D."/>
            <person name="Arkin A."/>
            <person name="Dehal P."/>
            <person name="Hazen T."/>
            <person name="Woyke T."/>
        </authorList>
    </citation>
    <scope>NUCLEOTIDE SEQUENCE [LARGE SCALE GENOMIC DNA]</scope>
    <source>
        <strain evidence="1">U5L</strain>
    </source>
</reference>
<dbReference type="OrthoDB" id="5398721at2"/>
<proteinExistence type="predicted"/>
<dbReference type="Gene3D" id="1.10.238.160">
    <property type="match status" value="1"/>
</dbReference>
<sequence>MQKRFIRKPAVKEITGLSPSTVRRLEMAGEFPKRVKLSKAAVGWLESDVLAWVESRKSAGVTHAA</sequence>
<gene>
    <name evidence="1" type="ORF">DesU5LDRAFT_3299</name>
</gene>
<dbReference type="STRING" id="596152.DesU5LDRAFT_3299"/>
<dbReference type="Pfam" id="PF05930">
    <property type="entry name" value="Phage_AlpA"/>
    <property type="match status" value="1"/>
</dbReference>
<organism evidence="1">
    <name type="scientific">Desulfovibrio sp. U5L</name>
    <dbReference type="NCBI Taxonomy" id="596152"/>
    <lineage>
        <taxon>Bacteria</taxon>
        <taxon>Pseudomonadati</taxon>
        <taxon>Thermodesulfobacteriota</taxon>
        <taxon>Desulfovibrionia</taxon>
        <taxon>Desulfovibrionales</taxon>
        <taxon>Desulfovibrionaceae</taxon>
        <taxon>Desulfovibrio</taxon>
    </lineage>
</organism>
<dbReference type="PANTHER" id="PTHR36154:SF1">
    <property type="entry name" value="DNA-BINDING TRANSCRIPTIONAL ACTIVATOR ALPA"/>
    <property type="match status" value="1"/>
</dbReference>
<dbReference type="SUPFAM" id="SSF46955">
    <property type="entry name" value="Putative DNA-binding domain"/>
    <property type="match status" value="1"/>
</dbReference>
<dbReference type="HOGENOM" id="CLU_140176_15_4_7"/>
<protein>
    <submittedName>
        <fullName evidence="1">Putative transcriptional regulator</fullName>
    </submittedName>
</protein>
<name>I2Q576_9BACT</name>
<dbReference type="eggNOG" id="COG3311">
    <property type="taxonomic scope" value="Bacteria"/>
</dbReference>
<dbReference type="InterPro" id="IPR052931">
    <property type="entry name" value="Prophage_regulatory_activator"/>
</dbReference>
<dbReference type="EMBL" id="JH600068">
    <property type="protein sequence ID" value="EIG54932.1"/>
    <property type="molecule type" value="Genomic_DNA"/>
</dbReference>
<accession>I2Q576</accession>
<dbReference type="InterPro" id="IPR010260">
    <property type="entry name" value="AlpA"/>
</dbReference>